<keyword evidence="1" id="KW-0472">Membrane</keyword>
<dbReference type="EMBL" id="KI300695">
    <property type="protein sequence ID" value="ERZ96122.1"/>
    <property type="molecule type" value="Genomic_DNA"/>
</dbReference>
<reference evidence="2" key="1">
    <citation type="submission" date="2013-07" db="EMBL/GenBank/DDBJ databases">
        <title>The genome of an arbuscular mycorrhizal fungus provides insights into the evolution of the oldest plant symbiosis.</title>
        <authorList>
            <consortium name="DOE Joint Genome Institute"/>
            <person name="Tisserant E."/>
            <person name="Malbreil M."/>
            <person name="Kuo A."/>
            <person name="Kohler A."/>
            <person name="Symeonidi A."/>
            <person name="Balestrini R."/>
            <person name="Charron P."/>
            <person name="Duensing N."/>
            <person name="Frei-dit-Frey N."/>
            <person name="Gianinazzi-Pearson V."/>
            <person name="Gilbert B."/>
            <person name="Handa Y."/>
            <person name="Hijri M."/>
            <person name="Kaul R."/>
            <person name="Kawaguchi M."/>
            <person name="Krajinski F."/>
            <person name="Lammers P."/>
            <person name="Lapierre D."/>
            <person name="Masclaux F.G."/>
            <person name="Murat C."/>
            <person name="Morin E."/>
            <person name="Ndikumana S."/>
            <person name="Pagni M."/>
            <person name="Petitpierre D."/>
            <person name="Requena N."/>
            <person name="Rosikiewicz P."/>
            <person name="Riley R."/>
            <person name="Saito K."/>
            <person name="San Clemente H."/>
            <person name="Shapiro H."/>
            <person name="van Tuinen D."/>
            <person name="Becard G."/>
            <person name="Bonfante P."/>
            <person name="Paszkowski U."/>
            <person name="Shachar-Hill Y."/>
            <person name="Young J.P."/>
            <person name="Sanders I.R."/>
            <person name="Henrissat B."/>
            <person name="Rensing S.A."/>
            <person name="Grigoriev I.V."/>
            <person name="Corradi N."/>
            <person name="Roux C."/>
            <person name="Martin F."/>
        </authorList>
    </citation>
    <scope>NUCLEOTIDE SEQUENCE</scope>
    <source>
        <strain evidence="2">DAOM 197198</strain>
    </source>
</reference>
<name>U9SQ29_RHIID</name>
<proteinExistence type="predicted"/>
<evidence type="ECO:0000313" key="2">
    <source>
        <dbReference type="EMBL" id="ERZ96122.1"/>
    </source>
</evidence>
<sequence length="59" mass="6886">MLIVASTPFSNDWRYLDDFWACQFLYAAKLQLDKEKGNYWIKILLLGSGALILSLIRVY</sequence>
<feature type="transmembrane region" description="Helical" evidence="1">
    <location>
        <begin position="39"/>
        <end position="58"/>
    </location>
</feature>
<gene>
    <name evidence="2" type="ORF">GLOINDRAFT_12930</name>
</gene>
<dbReference type="AlphaFoldDB" id="U9SQ29"/>
<evidence type="ECO:0000256" key="1">
    <source>
        <dbReference type="SAM" id="Phobius"/>
    </source>
</evidence>
<protein>
    <submittedName>
        <fullName evidence="2">Uncharacterized protein</fullName>
    </submittedName>
</protein>
<keyword evidence="1" id="KW-0812">Transmembrane</keyword>
<accession>U9SQ29</accession>
<keyword evidence="1" id="KW-1133">Transmembrane helix</keyword>
<organism evidence="2">
    <name type="scientific">Rhizophagus irregularis (strain DAOM 181602 / DAOM 197198 / MUCL 43194)</name>
    <name type="common">Arbuscular mycorrhizal fungus</name>
    <name type="synonym">Glomus intraradices</name>
    <dbReference type="NCBI Taxonomy" id="747089"/>
    <lineage>
        <taxon>Eukaryota</taxon>
        <taxon>Fungi</taxon>
        <taxon>Fungi incertae sedis</taxon>
        <taxon>Mucoromycota</taxon>
        <taxon>Glomeromycotina</taxon>
        <taxon>Glomeromycetes</taxon>
        <taxon>Glomerales</taxon>
        <taxon>Glomeraceae</taxon>
        <taxon>Rhizophagus</taxon>
    </lineage>
</organism>
<dbReference type="HOGENOM" id="CLU_2962040_0_0_1"/>